<dbReference type="AlphaFoldDB" id="A0A3S0PI30"/>
<name>A0A3S0PI30_9GAMM</name>
<accession>A0A3S0PI30</accession>
<sequence>MKRPISALHVALRIGVVLGAMSCAAFAHAQSAPLAPVAVHQIAGFGFPVPNARLDAVRGGFDLGNGLEASFGIVRAVYVDGALVSYTSVNVPDIAHITTQQATALASALGTVNVQIGPGNSFTPSSMGQTAGATVIQNTLNNQNISNLTTLNVGVNTLNAFRGEGLQQALQNASVQALGH</sequence>
<gene>
    <name evidence="2" type="ORF">EKH79_01100</name>
</gene>
<evidence type="ECO:0000313" key="3">
    <source>
        <dbReference type="Proteomes" id="UP000267077"/>
    </source>
</evidence>
<keyword evidence="3" id="KW-1185">Reference proteome</keyword>
<proteinExistence type="predicted"/>
<dbReference type="Proteomes" id="UP000267077">
    <property type="component" value="Unassembled WGS sequence"/>
</dbReference>
<dbReference type="EMBL" id="RYZR01000001">
    <property type="protein sequence ID" value="RUL67225.1"/>
    <property type="molecule type" value="Genomic_DNA"/>
</dbReference>
<dbReference type="RefSeq" id="WP_126671936.1">
    <property type="nucleotide sequence ID" value="NZ_RYZR01000001.1"/>
</dbReference>
<reference evidence="2 3" key="1">
    <citation type="submission" date="2018-12" db="EMBL/GenBank/DDBJ databases">
        <title>Dyella dinghuensis sp. nov. DHOA06 and Dyella choica sp. nov. 4M-K27, isolated from forest soil.</title>
        <authorList>
            <person name="Qiu L.-H."/>
            <person name="Gao Z.-H."/>
        </authorList>
    </citation>
    <scope>NUCLEOTIDE SEQUENCE [LARGE SCALE GENOMIC DNA]</scope>
    <source>
        <strain evidence="2 3">DHOA06</strain>
    </source>
</reference>
<dbReference type="OrthoDB" id="5956306at2"/>
<keyword evidence="1" id="KW-0732">Signal</keyword>
<feature type="chain" id="PRO_5018559366" evidence="1">
    <location>
        <begin position="30"/>
        <end position="180"/>
    </location>
</feature>
<comment type="caution">
    <text evidence="2">The sequence shown here is derived from an EMBL/GenBank/DDBJ whole genome shotgun (WGS) entry which is preliminary data.</text>
</comment>
<protein>
    <submittedName>
        <fullName evidence="2">Uncharacterized protein</fullName>
    </submittedName>
</protein>
<organism evidence="2 3">
    <name type="scientific">Dyella dinghuensis</name>
    <dbReference type="NCBI Taxonomy" id="1920169"/>
    <lineage>
        <taxon>Bacteria</taxon>
        <taxon>Pseudomonadati</taxon>
        <taxon>Pseudomonadota</taxon>
        <taxon>Gammaproteobacteria</taxon>
        <taxon>Lysobacterales</taxon>
        <taxon>Rhodanobacteraceae</taxon>
        <taxon>Dyella</taxon>
    </lineage>
</organism>
<evidence type="ECO:0000256" key="1">
    <source>
        <dbReference type="SAM" id="SignalP"/>
    </source>
</evidence>
<evidence type="ECO:0000313" key="2">
    <source>
        <dbReference type="EMBL" id="RUL67225.1"/>
    </source>
</evidence>
<feature type="signal peptide" evidence="1">
    <location>
        <begin position="1"/>
        <end position="29"/>
    </location>
</feature>